<dbReference type="Proteomes" id="UP000228758">
    <property type="component" value="Unassembled WGS sequence"/>
</dbReference>
<evidence type="ECO:0008006" key="6">
    <source>
        <dbReference type="Google" id="ProtNLM"/>
    </source>
</evidence>
<gene>
    <name evidence="4" type="ORF">CLV46_2499</name>
</gene>
<comment type="caution">
    <text evidence="4">The sequence shown here is derived from an EMBL/GenBank/DDBJ whole genome shotgun (WGS) entry which is preliminary data.</text>
</comment>
<sequence length="552" mass="56727">MNTRISSRRVAAGAATGAILLSLVYGGAAVADEIGPAAEQAPVSTDAPAAAVAQPAATDAPVEAPTQPTAEPTTGPTKQAPVEPARPAADPASAATPAPAEPEVATSQPIALADPDTTAPSIIVEVPPASPRGWYTGAVKITLAAGDPGNNLRGIVYSIDGGPEHWIVGPGGAATIETGGEHVFSAYAVDWADNRSAVATSAVNIDLAAPYVATFSQPQDSVYPLDFEVSLGYLCADDLSGVDSCYDEDRLEGMLDTSTVGEHTVDVMARDVAGNETVIPFRYSVVDDDITAPAITAVASGPHTNDEWFTGETRVEFQVHDTTEEGVSITYQVPGRWPTTVRDTRAATLIDTDGVFDITYYAEDAAGNRSEQQTITVRRDTVVPVIAHAAHDASGAPVGNGAVVAQNAEIEFGYECTDTTSGVAECSSEVQSGELLDTRDLGGHSVLLTSTDAAGNEVSVIFDYTVEEVVDPVDPGNGGEEPTDPIGGAPDQPGTAQPTPAVVTPARSTTSDDDRLASTGVEQVTPLGVLTAGMLAVGSALIAIGLRRRSAR</sequence>
<evidence type="ECO:0000313" key="4">
    <source>
        <dbReference type="EMBL" id="PJJ72920.1"/>
    </source>
</evidence>
<dbReference type="AlphaFoldDB" id="A0A2M9CM00"/>
<protein>
    <recommendedName>
        <fullName evidence="6">Ig-like domain-containing protein</fullName>
    </recommendedName>
</protein>
<keyword evidence="5" id="KW-1185">Reference proteome</keyword>
<evidence type="ECO:0000256" key="3">
    <source>
        <dbReference type="SAM" id="SignalP"/>
    </source>
</evidence>
<evidence type="ECO:0000256" key="2">
    <source>
        <dbReference type="SAM" id="Phobius"/>
    </source>
</evidence>
<dbReference type="RefSeq" id="WP_100365063.1">
    <property type="nucleotide sequence ID" value="NZ_PGFF01000001.1"/>
</dbReference>
<feature type="compositionally biased region" description="Low complexity" evidence="1">
    <location>
        <begin position="40"/>
        <end position="105"/>
    </location>
</feature>
<feature type="region of interest" description="Disordered" evidence="1">
    <location>
        <begin position="472"/>
        <end position="519"/>
    </location>
</feature>
<reference evidence="4 5" key="1">
    <citation type="submission" date="2017-11" db="EMBL/GenBank/DDBJ databases">
        <title>Genomic Encyclopedia of Archaeal and Bacterial Type Strains, Phase II (KMG-II): From Individual Species to Whole Genera.</title>
        <authorList>
            <person name="Goeker M."/>
        </authorList>
    </citation>
    <scope>NUCLEOTIDE SEQUENCE [LARGE SCALE GENOMIC DNA]</scope>
    <source>
        <strain evidence="4 5">DSM 27393</strain>
    </source>
</reference>
<feature type="transmembrane region" description="Helical" evidence="2">
    <location>
        <begin position="527"/>
        <end position="546"/>
    </location>
</feature>
<keyword evidence="2" id="KW-1133">Transmembrane helix</keyword>
<feature type="signal peptide" evidence="3">
    <location>
        <begin position="1"/>
        <end position="31"/>
    </location>
</feature>
<accession>A0A2M9CM00</accession>
<keyword evidence="2" id="KW-0472">Membrane</keyword>
<dbReference type="OrthoDB" id="556502at2"/>
<evidence type="ECO:0000256" key="1">
    <source>
        <dbReference type="SAM" id="MobiDB-lite"/>
    </source>
</evidence>
<organism evidence="4 5">
    <name type="scientific">Diaminobutyricimonas aerilata</name>
    <dbReference type="NCBI Taxonomy" id="1162967"/>
    <lineage>
        <taxon>Bacteria</taxon>
        <taxon>Bacillati</taxon>
        <taxon>Actinomycetota</taxon>
        <taxon>Actinomycetes</taxon>
        <taxon>Micrococcales</taxon>
        <taxon>Microbacteriaceae</taxon>
        <taxon>Diaminobutyricimonas</taxon>
    </lineage>
</organism>
<keyword evidence="2" id="KW-0812">Transmembrane</keyword>
<feature type="region of interest" description="Disordered" evidence="1">
    <location>
        <begin position="39"/>
        <end position="106"/>
    </location>
</feature>
<dbReference type="EMBL" id="PGFF01000001">
    <property type="protein sequence ID" value="PJJ72920.1"/>
    <property type="molecule type" value="Genomic_DNA"/>
</dbReference>
<name>A0A2M9CM00_9MICO</name>
<evidence type="ECO:0000313" key="5">
    <source>
        <dbReference type="Proteomes" id="UP000228758"/>
    </source>
</evidence>
<feature type="chain" id="PRO_5014728257" description="Ig-like domain-containing protein" evidence="3">
    <location>
        <begin position="32"/>
        <end position="552"/>
    </location>
</feature>
<keyword evidence="3" id="KW-0732">Signal</keyword>
<proteinExistence type="predicted"/>